<organism evidence="1 2">
    <name type="scientific">Ixodes persulcatus</name>
    <name type="common">Taiga tick</name>
    <dbReference type="NCBI Taxonomy" id="34615"/>
    <lineage>
        <taxon>Eukaryota</taxon>
        <taxon>Metazoa</taxon>
        <taxon>Ecdysozoa</taxon>
        <taxon>Arthropoda</taxon>
        <taxon>Chelicerata</taxon>
        <taxon>Arachnida</taxon>
        <taxon>Acari</taxon>
        <taxon>Parasitiformes</taxon>
        <taxon>Ixodida</taxon>
        <taxon>Ixodoidea</taxon>
        <taxon>Ixodidae</taxon>
        <taxon>Ixodinae</taxon>
        <taxon>Ixodes</taxon>
    </lineage>
</organism>
<evidence type="ECO:0000313" key="1">
    <source>
        <dbReference type="EMBL" id="KAG0409862.1"/>
    </source>
</evidence>
<evidence type="ECO:0000313" key="2">
    <source>
        <dbReference type="Proteomes" id="UP000805193"/>
    </source>
</evidence>
<keyword evidence="2" id="KW-1185">Reference proteome</keyword>
<comment type="caution">
    <text evidence="1">The sequence shown here is derived from an EMBL/GenBank/DDBJ whole genome shotgun (WGS) entry which is preliminary data.</text>
</comment>
<proteinExistence type="predicted"/>
<name>A0AC60NRW8_IXOPE</name>
<dbReference type="Proteomes" id="UP000805193">
    <property type="component" value="Unassembled WGS sequence"/>
</dbReference>
<dbReference type="EMBL" id="JABSTQ010011583">
    <property type="protein sequence ID" value="KAG0409862.1"/>
    <property type="molecule type" value="Genomic_DNA"/>
</dbReference>
<protein>
    <submittedName>
        <fullName evidence="1">Uncharacterized protein</fullName>
    </submittedName>
</protein>
<sequence>MPGEVSDLPNATTNPAYLAAAPLSNTANCATKGNDAHSSDMTTKTTPGANLGQATVANCTQIQLPPTATPRPAQVPRRKRTTARNPAENSELKKPKRPEGRITETDNEDDASSVTTTSTAMEQDLERTLQYNAEISSNEGAWTEVQKRKRKIKPPQQVDTRPRYNVIFCPRTRFDITTLRSKAIREQLLEICGAETHAKTTDHFHYRLNAKTNTVAVTVWKEEHARRLLGTTRLKTGGNPEFVEVVSHSPPYEGTTRGVLRGIDQEESESTLLQTLECRTHEILDARRLGKNGAILITFQGTRPPRHLVYNGRVMPVAPYRPTTMVCRRCHRLGHKQNICTHPERCNDCGYILEEEHVCTRIMCVNCRSNRHLATNPRCPAKLEVDQQLQERANNLRRGNRPKQRQNERKPRGNRSRSRRRDSTQRDTLRNHSPFRVKVDEFPVLLETKNRYDLLSEEKDKRSRSRSHSRTPSRLKGGNSQRSKPSKSRSRSRSIRRQENQRRDSSRKSQKQVRKCTYAHVIMERLETGYFPDRDAEAKAWCDELRSIAEASKQARERLKQDEDDLKRLEAKIQARRKQHEEDDRIRHAREADLRQRIKAHNEKIATVQKEHYQLRRQQQRGPSPTPSNRGRQEQNETELNVTTKPTHPIAPMTTEPASTQGITMEILQQQITLIQQTMQQIIQQQIPQLHRQLSEQMRELISASMYGASPAPPTPSDSHEECSSNERRIRILQWNCRGLRSRRDELTIRFAELEPHDVLLLQETRTDTTDLRGFVKHFTPTIEHKKRRNRKDDNPGGQQTQVEAQAGVYVKRKIPHVQIDTKQWCSATHEVVAVRIDLGGSDNKRLLIVSAYYRPETEHRSLNDFNWIRDLRKKYPEDYTLFCGDFNAMHAAWGSNKTSTRGTELYDAQEQAHMTLVNDIKIPTRYGISARQQDTVLDLAWASPDTIDRLEWTVREDAWGSDHFPIEMALTLDSHKRTKRTTRTVIWDNFRRYVRENINQVEYQDLSKLLTKATEAATEKRQPIPRNMDAQKHAKRREHYARNHAVEVRTFLADPSITVAYTDAAMKIVGPEAATTAAAIFYSKDNLMGTSISTTTQPRGADSYSPELAEAKAVLFAIESHLRHLELWCLVLPMYRKYPVPFEFLLLRHPVPCKMRWSSVAFPPPVPFLIPVSKRPSAPPYQAIKPAASHQSRRLPRLQSSKRPPGLLSRRVLNLPFLQAVQ</sequence>
<accession>A0AC60NRW8</accession>
<reference evidence="1 2" key="1">
    <citation type="journal article" date="2020" name="Cell">
        <title>Large-Scale Comparative Analyses of Tick Genomes Elucidate Their Genetic Diversity and Vector Capacities.</title>
        <authorList>
            <consortium name="Tick Genome and Microbiome Consortium (TIGMIC)"/>
            <person name="Jia N."/>
            <person name="Wang J."/>
            <person name="Shi W."/>
            <person name="Du L."/>
            <person name="Sun Y."/>
            <person name="Zhan W."/>
            <person name="Jiang J.F."/>
            <person name="Wang Q."/>
            <person name="Zhang B."/>
            <person name="Ji P."/>
            <person name="Bell-Sakyi L."/>
            <person name="Cui X.M."/>
            <person name="Yuan T.T."/>
            <person name="Jiang B.G."/>
            <person name="Yang W.F."/>
            <person name="Lam T.T."/>
            <person name="Chang Q.C."/>
            <person name="Ding S.J."/>
            <person name="Wang X.J."/>
            <person name="Zhu J.G."/>
            <person name="Ruan X.D."/>
            <person name="Zhao L."/>
            <person name="Wei J.T."/>
            <person name="Ye R.Z."/>
            <person name="Que T.C."/>
            <person name="Du C.H."/>
            <person name="Zhou Y.H."/>
            <person name="Cheng J.X."/>
            <person name="Dai P.F."/>
            <person name="Guo W.B."/>
            <person name="Han X.H."/>
            <person name="Huang E.J."/>
            <person name="Li L.F."/>
            <person name="Wei W."/>
            <person name="Gao Y.C."/>
            <person name="Liu J.Z."/>
            <person name="Shao H.Z."/>
            <person name="Wang X."/>
            <person name="Wang C.C."/>
            <person name="Yang T.C."/>
            <person name="Huo Q.B."/>
            <person name="Li W."/>
            <person name="Chen H.Y."/>
            <person name="Chen S.E."/>
            <person name="Zhou L.G."/>
            <person name="Ni X.B."/>
            <person name="Tian J.H."/>
            <person name="Sheng Y."/>
            <person name="Liu T."/>
            <person name="Pan Y.S."/>
            <person name="Xia L.Y."/>
            <person name="Li J."/>
            <person name="Zhao F."/>
            <person name="Cao W.C."/>
        </authorList>
    </citation>
    <scope>NUCLEOTIDE SEQUENCE [LARGE SCALE GENOMIC DNA]</scope>
    <source>
        <strain evidence="1">Iper-2018</strain>
    </source>
</reference>
<gene>
    <name evidence="1" type="ORF">HPB47_013006</name>
</gene>